<dbReference type="InterPro" id="IPR036770">
    <property type="entry name" value="Ankyrin_rpt-contain_sf"/>
</dbReference>
<keyword evidence="2" id="KW-0716">Sensory transduction</keyword>
<keyword evidence="10" id="KW-1133">Transmembrane helix</keyword>
<evidence type="ECO:0000256" key="5">
    <source>
        <dbReference type="ARBA" id="ARBA00023065"/>
    </source>
</evidence>
<dbReference type="KEGG" id="cqu:CpipJ_CPIJ002574"/>
<feature type="transmembrane region" description="Helical" evidence="10">
    <location>
        <begin position="751"/>
        <end position="772"/>
    </location>
</feature>
<keyword evidence="6" id="KW-0325">Glycoprotein</keyword>
<feature type="transmembrane region" description="Helical" evidence="10">
    <location>
        <begin position="659"/>
        <end position="682"/>
    </location>
</feature>
<feature type="compositionally biased region" description="Basic and acidic residues" evidence="9">
    <location>
        <begin position="35"/>
        <end position="51"/>
    </location>
</feature>
<protein>
    <recommendedName>
        <fullName evidence="14">Ion transport domain-containing protein</fullName>
    </recommendedName>
</protein>
<feature type="region of interest" description="Disordered" evidence="9">
    <location>
        <begin position="1"/>
        <end position="51"/>
    </location>
</feature>
<dbReference type="Proteomes" id="UP000002320">
    <property type="component" value="Unassembled WGS sequence"/>
</dbReference>
<evidence type="ECO:0000256" key="6">
    <source>
        <dbReference type="ARBA" id="ARBA00023180"/>
    </source>
</evidence>
<dbReference type="Pfam" id="PF00023">
    <property type="entry name" value="Ank"/>
    <property type="match status" value="1"/>
</dbReference>
<dbReference type="VEuPathDB" id="VectorBase:CQUJHB011743"/>
<dbReference type="EMBL" id="DS231854">
    <property type="protein sequence ID" value="EDS37994.1"/>
    <property type="molecule type" value="Genomic_DNA"/>
</dbReference>
<dbReference type="EnsemblMetazoa" id="CPIJ002574-RA">
    <property type="protein sequence ID" value="CPIJ002574-PA"/>
    <property type="gene ID" value="CPIJ002574"/>
</dbReference>
<feature type="transmembrane region" description="Helical" evidence="10">
    <location>
        <begin position="694"/>
        <end position="715"/>
    </location>
</feature>
<evidence type="ECO:0000256" key="2">
    <source>
        <dbReference type="ARBA" id="ARBA00022606"/>
    </source>
</evidence>
<name>B0W7F9_CULQU</name>
<accession>B0W7F9</accession>
<evidence type="ECO:0000256" key="3">
    <source>
        <dbReference type="ARBA" id="ARBA00022737"/>
    </source>
</evidence>
<evidence type="ECO:0000256" key="9">
    <source>
        <dbReference type="SAM" id="MobiDB-lite"/>
    </source>
</evidence>
<keyword evidence="13" id="KW-1185">Reference proteome</keyword>
<dbReference type="SUPFAM" id="SSF48403">
    <property type="entry name" value="Ankyrin repeat"/>
    <property type="match status" value="1"/>
</dbReference>
<dbReference type="AlphaFoldDB" id="B0W7F9"/>
<dbReference type="SMART" id="SM00248">
    <property type="entry name" value="ANK"/>
    <property type="match status" value="5"/>
</dbReference>
<feature type="repeat" description="ANK" evidence="8">
    <location>
        <begin position="471"/>
        <end position="504"/>
    </location>
</feature>
<evidence type="ECO:0000256" key="7">
    <source>
        <dbReference type="ARBA" id="ARBA00023303"/>
    </source>
</evidence>
<evidence type="ECO:0000313" key="12">
    <source>
        <dbReference type="EnsemblMetazoa" id="CPIJ002574-PA"/>
    </source>
</evidence>
<organism>
    <name type="scientific">Culex quinquefasciatus</name>
    <name type="common">Southern house mosquito</name>
    <name type="synonym">Culex pungens</name>
    <dbReference type="NCBI Taxonomy" id="7176"/>
    <lineage>
        <taxon>Eukaryota</taxon>
        <taxon>Metazoa</taxon>
        <taxon>Ecdysozoa</taxon>
        <taxon>Arthropoda</taxon>
        <taxon>Hexapoda</taxon>
        <taxon>Insecta</taxon>
        <taxon>Pterygota</taxon>
        <taxon>Neoptera</taxon>
        <taxon>Endopterygota</taxon>
        <taxon>Diptera</taxon>
        <taxon>Nematocera</taxon>
        <taxon>Culicoidea</taxon>
        <taxon>Culicidae</taxon>
        <taxon>Culicinae</taxon>
        <taxon>Culicini</taxon>
        <taxon>Culex</taxon>
        <taxon>Culex</taxon>
    </lineage>
</organism>
<dbReference type="GO" id="GO:0022857">
    <property type="term" value="F:transmembrane transporter activity"/>
    <property type="evidence" value="ECO:0007669"/>
    <property type="project" value="TreeGrafter"/>
</dbReference>
<dbReference type="PANTHER" id="PTHR47143:SF1">
    <property type="entry name" value="ION_TRANS DOMAIN-CONTAINING PROTEIN"/>
    <property type="match status" value="1"/>
</dbReference>
<dbReference type="InterPro" id="IPR002110">
    <property type="entry name" value="Ankyrin_rpt"/>
</dbReference>
<feature type="transmembrane region" description="Helical" evidence="10">
    <location>
        <begin position="629"/>
        <end position="647"/>
    </location>
</feature>
<gene>
    <name evidence="12" type="primary">6034309</name>
    <name evidence="11" type="ORF">CpipJ_CPIJ002574</name>
</gene>
<evidence type="ECO:0000313" key="11">
    <source>
        <dbReference type="EMBL" id="EDS37994.1"/>
    </source>
</evidence>
<dbReference type="OMA" id="FRTFWNA"/>
<reference evidence="12" key="2">
    <citation type="submission" date="2021-02" db="UniProtKB">
        <authorList>
            <consortium name="EnsemblMetazoa"/>
        </authorList>
    </citation>
    <scope>IDENTIFICATION</scope>
    <source>
        <strain evidence="12">JHB</strain>
    </source>
</reference>
<dbReference type="OrthoDB" id="2157354at2759"/>
<dbReference type="PROSITE" id="PS50088">
    <property type="entry name" value="ANK_REPEAT"/>
    <property type="match status" value="1"/>
</dbReference>
<evidence type="ECO:0000256" key="1">
    <source>
        <dbReference type="ARBA" id="ARBA00022448"/>
    </source>
</evidence>
<keyword evidence="7" id="KW-0407">Ion channel</keyword>
<keyword evidence="5" id="KW-0406">Ion transport</keyword>
<evidence type="ECO:0000313" key="13">
    <source>
        <dbReference type="Proteomes" id="UP000002320"/>
    </source>
</evidence>
<evidence type="ECO:0000256" key="8">
    <source>
        <dbReference type="PROSITE-ProRule" id="PRU00023"/>
    </source>
</evidence>
<keyword evidence="10" id="KW-0472">Membrane</keyword>
<dbReference type="InterPro" id="IPR052076">
    <property type="entry name" value="TRP_cation_channel"/>
</dbReference>
<evidence type="ECO:0008006" key="14">
    <source>
        <dbReference type="Google" id="ProtNLM"/>
    </source>
</evidence>
<dbReference type="PANTHER" id="PTHR47143">
    <property type="entry name" value="TRANSIENT RECEPTOR POTENTIAL CATION CHANNEL PROTEIN PAINLESS"/>
    <property type="match status" value="1"/>
</dbReference>
<feature type="transmembrane region" description="Helical" evidence="10">
    <location>
        <begin position="721"/>
        <end position="739"/>
    </location>
</feature>
<dbReference type="eggNOG" id="KOG0510">
    <property type="taxonomic scope" value="Eukaryota"/>
</dbReference>
<dbReference type="GO" id="GO:1902495">
    <property type="term" value="C:transmembrane transporter complex"/>
    <property type="evidence" value="ECO:0007669"/>
    <property type="project" value="TreeGrafter"/>
</dbReference>
<dbReference type="HOGENOM" id="CLU_010276_0_0_1"/>
<reference evidence="11" key="1">
    <citation type="submission" date="2007-03" db="EMBL/GenBank/DDBJ databases">
        <title>Annotation of Culex pipiens quinquefasciatus.</title>
        <authorList>
            <consortium name="The Broad Institute Genome Sequencing Platform"/>
            <person name="Atkinson P.W."/>
            <person name="Hemingway J."/>
            <person name="Christensen B.M."/>
            <person name="Higgs S."/>
            <person name="Kodira C."/>
            <person name="Hannick L."/>
            <person name="Megy K."/>
            <person name="O'Leary S."/>
            <person name="Pearson M."/>
            <person name="Haas B.J."/>
            <person name="Mauceli E."/>
            <person name="Wortman J.R."/>
            <person name="Lee N.H."/>
            <person name="Guigo R."/>
            <person name="Stanke M."/>
            <person name="Alvarado L."/>
            <person name="Amedeo P."/>
            <person name="Antoine C.H."/>
            <person name="Arensburger P."/>
            <person name="Bidwell S.L."/>
            <person name="Crawford M."/>
            <person name="Camaro F."/>
            <person name="Devon K."/>
            <person name="Engels R."/>
            <person name="Hammond M."/>
            <person name="Howarth C."/>
            <person name="Koehrsen M."/>
            <person name="Lawson D."/>
            <person name="Montgomery P."/>
            <person name="Nene V."/>
            <person name="Nusbaum C."/>
            <person name="Puiu D."/>
            <person name="Romero-Severson J."/>
            <person name="Severson D.W."/>
            <person name="Shumway M."/>
            <person name="Sisk P."/>
            <person name="Stolte C."/>
            <person name="Zeng Q."/>
            <person name="Eisenstadt E."/>
            <person name="Fraser-Liggett C."/>
            <person name="Strausberg R."/>
            <person name="Galagan J."/>
            <person name="Birren B."/>
            <person name="Collins F.H."/>
        </authorList>
    </citation>
    <scope>NUCLEOTIDE SEQUENCE [LARGE SCALE GENOMIC DNA]</scope>
    <source>
        <strain evidence="11">JHB</strain>
    </source>
</reference>
<keyword evidence="4 8" id="KW-0040">ANK repeat</keyword>
<keyword evidence="3" id="KW-0677">Repeat</keyword>
<dbReference type="InParanoid" id="B0W7F9"/>
<keyword evidence="10" id="KW-0812">Transmembrane</keyword>
<dbReference type="GO" id="GO:0034220">
    <property type="term" value="P:monoatomic ion transmembrane transport"/>
    <property type="evidence" value="ECO:0007669"/>
    <property type="project" value="UniProtKB-KW"/>
</dbReference>
<dbReference type="STRING" id="7176.B0W7F9"/>
<sequence>MPTNSQKHSSRPVIDNRVRFTKMTQEKQAPVAVPEETRLELEDTRQQKRSERKQLQISLQKALDEVIAEDSINDGLAMLQNLLEDYKFTVLYDLIEEMKHWDTLTTIPEPKSFLFNAKLQPQLSRMLENSFRYRPYLECFIPRFDAVNEKICPDLNTPLHYAAEALNISFIEWLLAQPSIEVNARNKQRKTALFLLCEQYDACLNNPNFKKRALQVTKSPAKTDDIRECIRLLLYHGADFNMFSDRLKLPFELLMKNRSEDNKQFLKECTGIFQGAIAIGKTNELKQRVVGFYQERAVVIVTVELLELFLRFNEQDRFMAEFEVLNVNIGNVRCVIKLLLHTAVELNQERCVKKIVDHAGRKIFQIVNPLPGKRVRVCEPVNEPKTFELMYRLELKGLLKKACECGNVTTLGLLLGHITDKVLVNDDPILVITLNRAHELWKRDEERAKVLQCASLLAKDQKIFLTRTDNNGNTALHSALKFGFTDIALELLQQKYAFLGVRNKDNLTPLDYARYDFWKKYFDQCVTIDVRRSYFDRNEVRLNLNGFDPYIFKKRMVKKANQKDRSELNLWRIVEKASASNVTNKPEQSFVTEMDPVKIIAKSKDLQRLLVHPVVYTFIQVKWLRLTKWSYINLICTLITVFCFSWHSLDACDDGRSSIVPTVLTWIGAVYMIFREIIQLLFLRFNYLSTFENYLDIATITAMIVVLSNGCNSILSSLTVIAFAMQLTVLLGSLPFNSIATYMHMFKTVSLNFLLSFLLFIPLLASFTYSFYLSYNDQTTNSTAPEDDNPFNTFGTFSDAALKTLVMTTGEFEAAAVDFSGGKMLIFVLHSEPDKAVSDITAIRERSELISISKKVTILERYERGLREMPLAFIRRLYPSSFFENHSYVIVVRPNEMRKILVQSIEDQPADNRRDQRAPKGEWRVVPNIPGGFLVRGSQGLFVNFKFCKFPLFSTLDDHIMDEALRIVDQSIMVKEIQESSRAEIAASGRSLEADVKLEELRLEMEKMSRLLNKMTLQNAQTGNKIEKRKKKLTKGKKGKDVEEKFRKATTVAKAVGKFKKNKKNRNKKDL</sequence>
<proteinExistence type="predicted"/>
<keyword evidence="1" id="KW-0813">Transport</keyword>
<evidence type="ECO:0000256" key="10">
    <source>
        <dbReference type="SAM" id="Phobius"/>
    </source>
</evidence>
<evidence type="ECO:0000256" key="4">
    <source>
        <dbReference type="ARBA" id="ARBA00023043"/>
    </source>
</evidence>
<dbReference type="VEuPathDB" id="VectorBase:CPIJ002574"/>
<dbReference type="Gene3D" id="1.25.40.20">
    <property type="entry name" value="Ankyrin repeat-containing domain"/>
    <property type="match status" value="2"/>
</dbReference>